<protein>
    <submittedName>
        <fullName evidence="3">Aldo/keto reductase</fullName>
    </submittedName>
</protein>
<organism evidence="3 4">
    <name type="scientific">Paenibacillus piri</name>
    <dbReference type="NCBI Taxonomy" id="2547395"/>
    <lineage>
        <taxon>Bacteria</taxon>
        <taxon>Bacillati</taxon>
        <taxon>Bacillota</taxon>
        <taxon>Bacilli</taxon>
        <taxon>Bacillales</taxon>
        <taxon>Paenibacillaceae</taxon>
        <taxon>Paenibacillus</taxon>
    </lineage>
</organism>
<sequence length="353" mass="38801">MSMKKRALGASGIEVGVLGMGCWQFGGGKGSYWGEQSQSDVDEVVHKALDAGMNYFDTAEVYNDGDSEIALGIALKGRRHQAVIGSKISTSNTRSSVLRAHCEASLKRLQTDYIDLYMLHWPLSPLAVKHFTKDAGLIENPPQVPEVFDTLHALQKEGKIRHIGLSNHGVMQMKEVQATGVPVVANELAYNLLSRAIEASILPYCVESKVGIIGYMPLLQGLLTGKYATIDELGPMQSRTRHFHHSRGEGTRHGEEGAEAEIHRALREIRQLADELGVHMAVLSLAWAAANEAVSTTIVGSRNIAQLDLNIQGAVYELSLDILTRLNEMTEPVLHKLGDNPDYYENRFNSRTC</sequence>
<comment type="caution">
    <text evidence="3">The sequence shown here is derived from an EMBL/GenBank/DDBJ whole genome shotgun (WGS) entry which is preliminary data.</text>
</comment>
<dbReference type="Proteomes" id="UP000295636">
    <property type="component" value="Unassembled WGS sequence"/>
</dbReference>
<evidence type="ECO:0000313" key="3">
    <source>
        <dbReference type="EMBL" id="TDF91211.1"/>
    </source>
</evidence>
<dbReference type="OrthoDB" id="9773828at2"/>
<dbReference type="AlphaFoldDB" id="A0A4R5K7X5"/>
<dbReference type="PANTHER" id="PTHR43364">
    <property type="entry name" value="NADH-SPECIFIC METHYLGLYOXAL REDUCTASE-RELATED"/>
    <property type="match status" value="1"/>
</dbReference>
<proteinExistence type="predicted"/>
<dbReference type="Gene3D" id="3.20.20.100">
    <property type="entry name" value="NADP-dependent oxidoreductase domain"/>
    <property type="match status" value="1"/>
</dbReference>
<accession>A0A4R5K7X5</accession>
<keyword evidence="4" id="KW-1185">Reference proteome</keyword>
<gene>
    <name evidence="3" type="ORF">E1757_33065</name>
</gene>
<dbReference type="PRINTS" id="PR00069">
    <property type="entry name" value="ALDKETRDTASE"/>
</dbReference>
<dbReference type="InterPro" id="IPR050523">
    <property type="entry name" value="AKR_Detox_Biosynth"/>
</dbReference>
<dbReference type="Pfam" id="PF00248">
    <property type="entry name" value="Aldo_ket_red"/>
    <property type="match status" value="1"/>
</dbReference>
<dbReference type="SUPFAM" id="SSF51430">
    <property type="entry name" value="NAD(P)-linked oxidoreductase"/>
    <property type="match status" value="1"/>
</dbReference>
<evidence type="ECO:0000259" key="2">
    <source>
        <dbReference type="Pfam" id="PF00248"/>
    </source>
</evidence>
<dbReference type="InterPro" id="IPR023210">
    <property type="entry name" value="NADP_OxRdtase_dom"/>
</dbReference>
<keyword evidence="1" id="KW-0560">Oxidoreductase</keyword>
<feature type="domain" description="NADP-dependent oxidoreductase" evidence="2">
    <location>
        <begin position="18"/>
        <end position="328"/>
    </location>
</feature>
<dbReference type="GO" id="GO:0005829">
    <property type="term" value="C:cytosol"/>
    <property type="evidence" value="ECO:0007669"/>
    <property type="project" value="TreeGrafter"/>
</dbReference>
<dbReference type="InterPro" id="IPR020471">
    <property type="entry name" value="AKR"/>
</dbReference>
<dbReference type="InterPro" id="IPR036812">
    <property type="entry name" value="NAD(P)_OxRdtase_dom_sf"/>
</dbReference>
<dbReference type="RefSeq" id="WP_133236313.1">
    <property type="nucleotide sequence ID" value="NZ_SMRT01000029.1"/>
</dbReference>
<dbReference type="PANTHER" id="PTHR43364:SF4">
    <property type="entry name" value="NAD(P)-LINKED OXIDOREDUCTASE SUPERFAMILY PROTEIN"/>
    <property type="match status" value="1"/>
</dbReference>
<dbReference type="GO" id="GO:0016491">
    <property type="term" value="F:oxidoreductase activity"/>
    <property type="evidence" value="ECO:0007669"/>
    <property type="project" value="UniProtKB-KW"/>
</dbReference>
<reference evidence="3 4" key="1">
    <citation type="submission" date="2019-03" db="EMBL/GenBank/DDBJ databases">
        <title>This is whole genome sequence of Paenibacillus sp MS74 strain.</title>
        <authorList>
            <person name="Trinh H.N."/>
        </authorList>
    </citation>
    <scope>NUCLEOTIDE SEQUENCE [LARGE SCALE GENOMIC DNA]</scope>
    <source>
        <strain evidence="3 4">MS74</strain>
    </source>
</reference>
<name>A0A4R5K7X5_9BACL</name>
<dbReference type="EMBL" id="SMRT01000029">
    <property type="protein sequence ID" value="TDF91211.1"/>
    <property type="molecule type" value="Genomic_DNA"/>
</dbReference>
<evidence type="ECO:0000256" key="1">
    <source>
        <dbReference type="ARBA" id="ARBA00023002"/>
    </source>
</evidence>
<evidence type="ECO:0000313" key="4">
    <source>
        <dbReference type="Proteomes" id="UP000295636"/>
    </source>
</evidence>
<dbReference type="CDD" id="cd19085">
    <property type="entry name" value="AKR_AKR11B3"/>
    <property type="match status" value="1"/>
</dbReference>